<proteinExistence type="predicted"/>
<organism evidence="2 3">
    <name type="scientific">Schistosoma margrebowiei</name>
    <dbReference type="NCBI Taxonomy" id="48269"/>
    <lineage>
        <taxon>Eukaryota</taxon>
        <taxon>Metazoa</taxon>
        <taxon>Spiralia</taxon>
        <taxon>Lophotrochozoa</taxon>
        <taxon>Platyhelminthes</taxon>
        <taxon>Trematoda</taxon>
        <taxon>Digenea</taxon>
        <taxon>Strigeidida</taxon>
        <taxon>Schistosomatoidea</taxon>
        <taxon>Schistosomatidae</taxon>
        <taxon>Schistosoma</taxon>
    </lineage>
</organism>
<dbReference type="Proteomes" id="UP000277204">
    <property type="component" value="Unassembled WGS sequence"/>
</dbReference>
<name>A0A183M2G2_9TREM</name>
<keyword evidence="3" id="KW-1185">Reference proteome</keyword>
<feature type="domain" description="IML1 N-terminal double psi beta-barrel" evidence="1">
    <location>
        <begin position="20"/>
        <end position="112"/>
    </location>
</feature>
<dbReference type="InterPro" id="IPR055213">
    <property type="entry name" value="IML1_double_psi_beta_barrel"/>
</dbReference>
<gene>
    <name evidence="2" type="ORF">SMRZ_LOCUS10237</name>
</gene>
<protein>
    <recommendedName>
        <fullName evidence="1">IML1 N-terminal double psi beta-barrel domain-containing protein</fullName>
    </recommendedName>
</protein>
<evidence type="ECO:0000259" key="1">
    <source>
        <dbReference type="Pfam" id="PF23013"/>
    </source>
</evidence>
<dbReference type="Pfam" id="PF23013">
    <property type="entry name" value="IML1_N"/>
    <property type="match status" value="1"/>
</dbReference>
<dbReference type="EMBL" id="UZAI01005200">
    <property type="protein sequence ID" value="VDO89518.1"/>
    <property type="molecule type" value="Genomic_DNA"/>
</dbReference>
<dbReference type="AlphaFoldDB" id="A0A183M2G2"/>
<dbReference type="STRING" id="48269.A0A183M2G2"/>
<accession>A0A183M2G2</accession>
<reference evidence="2 3" key="1">
    <citation type="submission" date="2018-11" db="EMBL/GenBank/DDBJ databases">
        <authorList>
            <consortium name="Pathogen Informatics"/>
        </authorList>
    </citation>
    <scope>NUCLEOTIDE SEQUENCE [LARGE SCALE GENOMIC DNA]</scope>
    <source>
        <strain evidence="2 3">Zambia</strain>
    </source>
</reference>
<evidence type="ECO:0000313" key="3">
    <source>
        <dbReference type="Proteomes" id="UP000277204"/>
    </source>
</evidence>
<sequence length="156" mass="17996">MIHEVSSLVSLLILFIKYGVFCPEDVIISSRGGHNINIGDVIEVYHPEDVHHALFLVTTLSDDLQNRGNANCYFFLQSIVYIYYLSLDVISVEQSLAHTFKLQQHKNVIVNVINKEENNCNHDTTVVFFTRIYIDGKLSVIWSLHYFFLKIFVSIN</sequence>
<evidence type="ECO:0000313" key="2">
    <source>
        <dbReference type="EMBL" id="VDO89518.1"/>
    </source>
</evidence>